<dbReference type="SUPFAM" id="SSF54637">
    <property type="entry name" value="Thioesterase/thiol ester dehydrase-isomerase"/>
    <property type="match status" value="1"/>
</dbReference>
<dbReference type="SUPFAM" id="SSF56801">
    <property type="entry name" value="Acetyl-CoA synthetase-like"/>
    <property type="match status" value="1"/>
</dbReference>
<organism evidence="3 4">
    <name type="scientific">Paralysiella testudinis</name>
    <dbReference type="NCBI Taxonomy" id="2809020"/>
    <lineage>
        <taxon>Bacteria</taxon>
        <taxon>Pseudomonadati</taxon>
        <taxon>Pseudomonadota</taxon>
        <taxon>Betaproteobacteria</taxon>
        <taxon>Neisseriales</taxon>
        <taxon>Neisseriaceae</taxon>
        <taxon>Paralysiella</taxon>
    </lineage>
</organism>
<dbReference type="Gene3D" id="3.30.300.30">
    <property type="match status" value="1"/>
</dbReference>
<dbReference type="PANTHER" id="PTHR43767:SF1">
    <property type="entry name" value="NONRIBOSOMAL PEPTIDE SYNTHASE PES1 (EUROFUNG)-RELATED"/>
    <property type="match status" value="1"/>
</dbReference>
<dbReference type="InterPro" id="IPR050237">
    <property type="entry name" value="ATP-dep_AMP-bd_enzyme"/>
</dbReference>
<proteinExistence type="predicted"/>
<evidence type="ECO:0000313" key="3">
    <source>
        <dbReference type="EMBL" id="QRQ81992.1"/>
    </source>
</evidence>
<dbReference type="PANTHER" id="PTHR43767">
    <property type="entry name" value="LONG-CHAIN-FATTY-ACID--COA LIGASE"/>
    <property type="match status" value="1"/>
</dbReference>
<dbReference type="InterPro" id="IPR045851">
    <property type="entry name" value="AMP-bd_C_sf"/>
</dbReference>
<dbReference type="KEGG" id="ptes:JQU52_00655"/>
<evidence type="ECO:0000259" key="1">
    <source>
        <dbReference type="Pfam" id="PF00501"/>
    </source>
</evidence>
<reference evidence="3" key="1">
    <citation type="submission" date="2021-02" db="EMBL/GenBank/DDBJ databases">
        <title>Neisseriaceae sp. 26B isolated from the cloaca of a Common Toad-headed Turtle (Mesoclemmys nasuta).</title>
        <authorList>
            <person name="Spergser J."/>
            <person name="Busse H.-J."/>
        </authorList>
    </citation>
    <scope>NUCLEOTIDE SEQUENCE</scope>
    <source>
        <strain evidence="3">26B</strain>
    </source>
</reference>
<dbReference type="InterPro" id="IPR054545">
    <property type="entry name" value="ApeI-like"/>
</dbReference>
<dbReference type="Gene3D" id="3.40.50.12780">
    <property type="entry name" value="N-terminal domain of ligase-like"/>
    <property type="match status" value="1"/>
</dbReference>
<dbReference type="Pfam" id="PF00501">
    <property type="entry name" value="AMP-binding"/>
    <property type="match status" value="1"/>
</dbReference>
<feature type="domain" description="AMP-dependent synthetase/ligase" evidence="1">
    <location>
        <begin position="32"/>
        <end position="288"/>
    </location>
</feature>
<dbReference type="InterPro" id="IPR000873">
    <property type="entry name" value="AMP-dep_synth/lig_dom"/>
</dbReference>
<protein>
    <submittedName>
        <fullName evidence="3">AMP-binding protein</fullName>
    </submittedName>
</protein>
<dbReference type="Proteomes" id="UP000653156">
    <property type="component" value="Chromosome"/>
</dbReference>
<evidence type="ECO:0000313" key="4">
    <source>
        <dbReference type="Proteomes" id="UP000653156"/>
    </source>
</evidence>
<feature type="domain" description="ApeI dehydratase-like" evidence="2">
    <location>
        <begin position="465"/>
        <end position="561"/>
    </location>
</feature>
<gene>
    <name evidence="3" type="ORF">JQU52_00655</name>
</gene>
<dbReference type="Gene3D" id="3.10.129.10">
    <property type="entry name" value="Hotdog Thioesterase"/>
    <property type="match status" value="1"/>
</dbReference>
<keyword evidence="4" id="KW-1185">Reference proteome</keyword>
<sequence length="572" mass="61827">MGCDFAQLLQNSNEAAPPVAVAPHWPRADFVQAALSLSARLQAAKHRSAALWFDDAARFASALLACAHARVAVYLPPNLAADNRQWADDAADVWLADVALPEAAKPMWCWDENSETALSGSLYGRETPLCLDMPVYLKTSGSSGQAQVVSKTLAQLQAEATALQQTWALPAPGTVVVGSVAPQHLYGLTFRIVLALCAGWPLWRQQCVYPESLLEATAAVGPCVWVASPTLLTALATHGLPENLAAQVVQVFSAGGALPETTAAALASRLPQAVQEIYGSTETGVIAQRRYPQPWRFFAALAHETDAEGVLRVQSPWSGGWQQTADAVQISADANSFELLGRQDRIIKLADKRVSLTQIEHSLLQHPWVADAHCGVHPTRRRVAAWVALNGAGVAAWCAQGRAAVVAALQQQLAHSQDAVARPRHWRFDTTLPRNSQGKLAAADFSAALAQRPLAPLWQPGQCDHADEMHFHAVVPLDLRYFSGHFDTFPLVPGVVQLQWALAQARQALGLAAPVARVENLKYQQFLRPADTVNLHLHWQADKQKLLFKLDNGSAVCASGRVVFASTKDKQA</sequence>
<evidence type="ECO:0000259" key="2">
    <source>
        <dbReference type="Pfam" id="PF22818"/>
    </source>
</evidence>
<dbReference type="AlphaFoldDB" id="A0A892ZGC8"/>
<dbReference type="InterPro" id="IPR042099">
    <property type="entry name" value="ANL_N_sf"/>
</dbReference>
<dbReference type="Pfam" id="PF22818">
    <property type="entry name" value="ApeI-like"/>
    <property type="match status" value="1"/>
</dbReference>
<dbReference type="EMBL" id="CP069798">
    <property type="protein sequence ID" value="QRQ81992.1"/>
    <property type="molecule type" value="Genomic_DNA"/>
</dbReference>
<dbReference type="InterPro" id="IPR029069">
    <property type="entry name" value="HotDog_dom_sf"/>
</dbReference>
<name>A0A892ZGC8_9NEIS</name>
<dbReference type="GO" id="GO:0016878">
    <property type="term" value="F:acid-thiol ligase activity"/>
    <property type="evidence" value="ECO:0007669"/>
    <property type="project" value="UniProtKB-ARBA"/>
</dbReference>
<accession>A0A892ZGC8</accession>
<dbReference type="RefSeq" id="WP_230339289.1">
    <property type="nucleotide sequence ID" value="NZ_CP069798.1"/>
</dbReference>